<dbReference type="PANTHER" id="PTHR23076:SF113">
    <property type="entry name" value="ATP-DEPENDENT ZINC METALLOPROTEASE FTSH 1, CHLOROPLASTIC-RELATED"/>
    <property type="match status" value="1"/>
</dbReference>
<dbReference type="InterPro" id="IPR027417">
    <property type="entry name" value="P-loop_NTPase"/>
</dbReference>
<evidence type="ECO:0000256" key="6">
    <source>
        <dbReference type="ARBA" id="ARBA00022723"/>
    </source>
</evidence>
<keyword evidence="7 15" id="KW-0547">Nucleotide-binding</keyword>
<comment type="similarity">
    <text evidence="16">Belongs to the AAA ATPase family.</text>
</comment>
<evidence type="ECO:0000256" key="7">
    <source>
        <dbReference type="ARBA" id="ARBA00022741"/>
    </source>
</evidence>
<name>A0A4U9RT75_HATHI</name>
<dbReference type="Gene3D" id="1.20.58.760">
    <property type="entry name" value="Peptidase M41"/>
    <property type="match status" value="1"/>
</dbReference>
<evidence type="ECO:0000256" key="13">
    <source>
        <dbReference type="ARBA" id="ARBA00023136"/>
    </source>
</evidence>
<keyword evidence="12 15" id="KW-0482">Metalloprotease</keyword>
<dbReference type="NCBIfam" id="TIGR01241">
    <property type="entry name" value="FtsH_fam"/>
    <property type="match status" value="1"/>
</dbReference>
<evidence type="ECO:0000256" key="3">
    <source>
        <dbReference type="ARBA" id="ARBA00022475"/>
    </source>
</evidence>
<feature type="active site" evidence="15">
    <location>
        <position position="424"/>
    </location>
</feature>
<dbReference type="GO" id="GO:0008270">
    <property type="term" value="F:zinc ion binding"/>
    <property type="evidence" value="ECO:0007669"/>
    <property type="project" value="UniProtKB-UniRule"/>
</dbReference>
<feature type="region of interest" description="Disordered" evidence="17">
    <location>
        <begin position="618"/>
        <end position="660"/>
    </location>
</feature>
<organism evidence="19 20">
    <name type="scientific">Hathewaya histolytica</name>
    <name type="common">Clostridium histolyticum</name>
    <dbReference type="NCBI Taxonomy" id="1498"/>
    <lineage>
        <taxon>Bacteria</taxon>
        <taxon>Bacillati</taxon>
        <taxon>Bacillota</taxon>
        <taxon>Clostridia</taxon>
        <taxon>Eubacteriales</taxon>
        <taxon>Clostridiaceae</taxon>
        <taxon>Hathewaya</taxon>
    </lineage>
</organism>
<evidence type="ECO:0000256" key="8">
    <source>
        <dbReference type="ARBA" id="ARBA00022801"/>
    </source>
</evidence>
<keyword evidence="8 15" id="KW-0378">Hydrolase</keyword>
<evidence type="ECO:0000256" key="16">
    <source>
        <dbReference type="RuleBase" id="RU003651"/>
    </source>
</evidence>
<keyword evidence="20" id="KW-1185">Reference proteome</keyword>
<gene>
    <name evidence="19" type="primary">ftsH_2</name>
    <name evidence="15" type="synonym">ftsH</name>
    <name evidence="19" type="ORF">NCTC503_02497</name>
</gene>
<dbReference type="InterPro" id="IPR003593">
    <property type="entry name" value="AAA+_ATPase"/>
</dbReference>
<proteinExistence type="inferred from homology"/>
<sequence length="660" mass="72903">MKKFFSATTAWILVLLLAMFAGVTMLESNKTGGNVRVDQFVGYWNQNKVQSLKIQQNGSIAIVSGELKDKTKYESVISSRLIDSLVEKADTKAVKIEYTKPQSFPVWFQYLPTLLFILMLGFVFFMFMQQSQGGGGGRGVMNFGKSKARMATPDRKKVGFNDVAGADEEKAELAEVVDFLKQPKKYIEMGARIPKGVLLVGPPGTGKTLLAKAVAGEAGVPFFTISGSDFVEMFVGVGASRVRDLFEQAKKNAPCIIFIDEIDAVGRQRGAGVGGGHDEREQTLNQLLVEMDGFSGNEGIIMVAATNRPDILDPALLRPGRFDRQIVVGGPDVKGREEILKIHCRNKRLDKNINLKVLAKMTPGFTGADLENLMNEAALLAVRGNKKIVGMYELEEAITRVIAGPEKKSRVVSEKDRKLTAYHEAGHAVVRKCLEGLDPVHEISIIPRGMAGGYTMSLPEEDKSYTSKSTLLDEMVVLLGGRVAEKLILDDISTGAKNDIDRMSSIARKMTTEYGMSDVLGPISFGTGQSEVFLGRDLGHERNYSEEIASKIDQEILRLSFEAYNRAETILKENMDKLHAVAKALMEREKINGEQFEAIMRGEELESVLKEEAVELNIENETENKASQLESEYEKVEDDSLVESDKESSINKDQLKDDNQ</sequence>
<evidence type="ECO:0000256" key="14">
    <source>
        <dbReference type="ARBA" id="ARBA00061570"/>
    </source>
</evidence>
<dbReference type="Gene3D" id="1.10.8.60">
    <property type="match status" value="1"/>
</dbReference>
<keyword evidence="4 15" id="KW-0645">Protease</keyword>
<comment type="subcellular location">
    <subcellularLocation>
        <location evidence="15">Cell membrane</location>
        <topology evidence="15">Multi-pass membrane protein</topology>
        <orientation evidence="15">Cytoplasmic side</orientation>
    </subcellularLocation>
    <subcellularLocation>
        <location evidence="1">Membrane</location>
    </subcellularLocation>
</comment>
<dbReference type="SUPFAM" id="SSF52540">
    <property type="entry name" value="P-loop containing nucleoside triphosphate hydrolases"/>
    <property type="match status" value="1"/>
</dbReference>
<feature type="binding site" evidence="15">
    <location>
        <begin position="201"/>
        <end position="208"/>
    </location>
    <ligand>
        <name>ATP</name>
        <dbReference type="ChEBI" id="CHEBI:30616"/>
    </ligand>
</feature>
<comment type="caution">
    <text evidence="15">Lacks conserved residue(s) required for the propagation of feature annotation.</text>
</comment>
<keyword evidence="9 15" id="KW-0862">Zinc</keyword>
<reference evidence="19 20" key="1">
    <citation type="submission" date="2019-05" db="EMBL/GenBank/DDBJ databases">
        <authorList>
            <consortium name="Pathogen Informatics"/>
        </authorList>
    </citation>
    <scope>NUCLEOTIDE SEQUENCE [LARGE SCALE GENOMIC DNA]</scope>
    <source>
        <strain evidence="19 20">NCTC503</strain>
    </source>
</reference>
<feature type="binding site" evidence="15">
    <location>
        <position position="427"/>
    </location>
    <ligand>
        <name>Zn(2+)</name>
        <dbReference type="ChEBI" id="CHEBI:29105"/>
        <note>catalytic</note>
    </ligand>
</feature>
<evidence type="ECO:0000256" key="17">
    <source>
        <dbReference type="SAM" id="MobiDB-lite"/>
    </source>
</evidence>
<feature type="binding site" evidence="15">
    <location>
        <position position="499"/>
    </location>
    <ligand>
        <name>Zn(2+)</name>
        <dbReference type="ChEBI" id="CHEBI:29105"/>
        <note>catalytic</note>
    </ligand>
</feature>
<keyword evidence="3 15" id="KW-1003">Cell membrane</keyword>
<keyword evidence="6 15" id="KW-0479">Metal-binding</keyword>
<dbReference type="GO" id="GO:0006508">
    <property type="term" value="P:proteolysis"/>
    <property type="evidence" value="ECO:0007669"/>
    <property type="project" value="UniProtKB-KW"/>
</dbReference>
<feature type="compositionally biased region" description="Basic and acidic residues" evidence="17">
    <location>
        <begin position="643"/>
        <end position="660"/>
    </location>
</feature>
<protein>
    <recommendedName>
        <fullName evidence="15">ATP-dependent zinc metalloprotease FtsH</fullName>
        <ecNumber evidence="15">3.4.24.-</ecNumber>
    </recommendedName>
</protein>
<dbReference type="InterPro" id="IPR005936">
    <property type="entry name" value="FtsH"/>
</dbReference>
<keyword evidence="13 15" id="KW-0472">Membrane</keyword>
<dbReference type="GO" id="GO:0004222">
    <property type="term" value="F:metalloendopeptidase activity"/>
    <property type="evidence" value="ECO:0007669"/>
    <property type="project" value="InterPro"/>
</dbReference>
<dbReference type="GO" id="GO:0030163">
    <property type="term" value="P:protein catabolic process"/>
    <property type="evidence" value="ECO:0007669"/>
    <property type="project" value="UniProtKB-UniRule"/>
</dbReference>
<dbReference type="RefSeq" id="WP_138211007.1">
    <property type="nucleotide sequence ID" value="NZ_CBCRUQ010000006.1"/>
</dbReference>
<dbReference type="SUPFAM" id="SSF140990">
    <property type="entry name" value="FtsH protease domain-like"/>
    <property type="match status" value="1"/>
</dbReference>
<dbReference type="FunFam" id="3.40.50.300:FF:000001">
    <property type="entry name" value="ATP-dependent zinc metalloprotease FtsH"/>
    <property type="match status" value="1"/>
</dbReference>
<dbReference type="PANTHER" id="PTHR23076">
    <property type="entry name" value="METALLOPROTEASE M41 FTSH"/>
    <property type="match status" value="1"/>
</dbReference>
<dbReference type="GO" id="GO:0016887">
    <property type="term" value="F:ATP hydrolysis activity"/>
    <property type="evidence" value="ECO:0007669"/>
    <property type="project" value="UniProtKB-UniRule"/>
</dbReference>
<dbReference type="GO" id="GO:0004176">
    <property type="term" value="F:ATP-dependent peptidase activity"/>
    <property type="evidence" value="ECO:0007669"/>
    <property type="project" value="InterPro"/>
</dbReference>
<feature type="transmembrane region" description="Helical" evidence="15">
    <location>
        <begin position="107"/>
        <end position="128"/>
    </location>
</feature>
<evidence type="ECO:0000313" key="19">
    <source>
        <dbReference type="EMBL" id="VTQ95339.1"/>
    </source>
</evidence>
<evidence type="ECO:0000259" key="18">
    <source>
        <dbReference type="SMART" id="SM00382"/>
    </source>
</evidence>
<comment type="cofactor">
    <cofactor evidence="15">
        <name>Zn(2+)</name>
        <dbReference type="ChEBI" id="CHEBI:29105"/>
    </cofactor>
    <text evidence="15">Binds 1 zinc ion per subunit.</text>
</comment>
<accession>A0A4U9RT75</accession>
<dbReference type="FunFam" id="1.10.8.60:FF:000001">
    <property type="entry name" value="ATP-dependent zinc metalloprotease FtsH"/>
    <property type="match status" value="1"/>
</dbReference>
<dbReference type="OrthoDB" id="9809379at2"/>
<dbReference type="InterPro" id="IPR003960">
    <property type="entry name" value="ATPase_AAA_CS"/>
</dbReference>
<dbReference type="AlphaFoldDB" id="A0A4U9RT75"/>
<dbReference type="CDD" id="cd19501">
    <property type="entry name" value="RecA-like_FtsH"/>
    <property type="match status" value="1"/>
</dbReference>
<evidence type="ECO:0000256" key="1">
    <source>
        <dbReference type="ARBA" id="ARBA00004370"/>
    </source>
</evidence>
<dbReference type="Pfam" id="PF01434">
    <property type="entry name" value="Peptidase_M41"/>
    <property type="match status" value="1"/>
</dbReference>
<evidence type="ECO:0000256" key="12">
    <source>
        <dbReference type="ARBA" id="ARBA00023049"/>
    </source>
</evidence>
<dbReference type="Pfam" id="PF17862">
    <property type="entry name" value="AAA_lid_3"/>
    <property type="match status" value="1"/>
</dbReference>
<comment type="subunit">
    <text evidence="15">Homohexamer.</text>
</comment>
<keyword evidence="11 15" id="KW-1133">Transmembrane helix</keyword>
<dbReference type="EC" id="3.4.24.-" evidence="15"/>
<feature type="binding site" evidence="15">
    <location>
        <position position="423"/>
    </location>
    <ligand>
        <name>Zn(2+)</name>
        <dbReference type="ChEBI" id="CHEBI:29105"/>
        <note>catalytic</note>
    </ligand>
</feature>
<evidence type="ECO:0000256" key="2">
    <source>
        <dbReference type="ARBA" id="ARBA00010044"/>
    </source>
</evidence>
<dbReference type="Proteomes" id="UP000308489">
    <property type="component" value="Chromosome 1"/>
</dbReference>
<dbReference type="KEGG" id="hhw:NCTC503_02497"/>
<keyword evidence="5 15" id="KW-0812">Transmembrane</keyword>
<comment type="function">
    <text evidence="15">Acts as a processive, ATP-dependent zinc metallopeptidase for both cytoplasmic and membrane proteins. Plays a role in the quality control of integral membrane proteins.</text>
</comment>
<keyword evidence="10 15" id="KW-0067">ATP-binding</keyword>
<dbReference type="GO" id="GO:0005886">
    <property type="term" value="C:plasma membrane"/>
    <property type="evidence" value="ECO:0007669"/>
    <property type="project" value="UniProtKB-SubCell"/>
</dbReference>
<dbReference type="HAMAP" id="MF_01458">
    <property type="entry name" value="FtsH"/>
    <property type="match status" value="1"/>
</dbReference>
<dbReference type="EMBL" id="LR590481">
    <property type="protein sequence ID" value="VTQ95339.1"/>
    <property type="molecule type" value="Genomic_DNA"/>
</dbReference>
<dbReference type="InterPro" id="IPR037219">
    <property type="entry name" value="Peptidase_M41-like"/>
</dbReference>
<dbReference type="FunFam" id="1.20.58.760:FF:000001">
    <property type="entry name" value="ATP-dependent zinc metalloprotease FtsH"/>
    <property type="match status" value="1"/>
</dbReference>
<evidence type="ECO:0000256" key="11">
    <source>
        <dbReference type="ARBA" id="ARBA00022989"/>
    </source>
</evidence>
<dbReference type="Gene3D" id="3.40.50.300">
    <property type="entry name" value="P-loop containing nucleotide triphosphate hydrolases"/>
    <property type="match status" value="1"/>
</dbReference>
<dbReference type="InterPro" id="IPR041569">
    <property type="entry name" value="AAA_lid_3"/>
</dbReference>
<feature type="domain" description="AAA+ ATPase" evidence="18">
    <location>
        <begin position="193"/>
        <end position="332"/>
    </location>
</feature>
<dbReference type="PROSITE" id="PS00674">
    <property type="entry name" value="AAA"/>
    <property type="match status" value="1"/>
</dbReference>
<evidence type="ECO:0000256" key="5">
    <source>
        <dbReference type="ARBA" id="ARBA00022692"/>
    </source>
</evidence>
<dbReference type="InterPro" id="IPR003959">
    <property type="entry name" value="ATPase_AAA_core"/>
</dbReference>
<dbReference type="InterPro" id="IPR000642">
    <property type="entry name" value="Peptidase_M41"/>
</dbReference>
<comment type="similarity">
    <text evidence="2 15">In the C-terminal section; belongs to the peptidase M41 family.</text>
</comment>
<dbReference type="Pfam" id="PF00004">
    <property type="entry name" value="AAA"/>
    <property type="match status" value="1"/>
</dbReference>
<comment type="similarity">
    <text evidence="14 15">In the central section; belongs to the AAA ATPase family.</text>
</comment>
<evidence type="ECO:0000256" key="10">
    <source>
        <dbReference type="ARBA" id="ARBA00022840"/>
    </source>
</evidence>
<evidence type="ECO:0000256" key="15">
    <source>
        <dbReference type="HAMAP-Rule" id="MF_01458"/>
    </source>
</evidence>
<dbReference type="SMART" id="SM00382">
    <property type="entry name" value="AAA"/>
    <property type="match status" value="1"/>
</dbReference>
<evidence type="ECO:0000256" key="9">
    <source>
        <dbReference type="ARBA" id="ARBA00022833"/>
    </source>
</evidence>
<evidence type="ECO:0000256" key="4">
    <source>
        <dbReference type="ARBA" id="ARBA00022670"/>
    </source>
</evidence>
<evidence type="ECO:0000313" key="20">
    <source>
        <dbReference type="Proteomes" id="UP000308489"/>
    </source>
</evidence>
<dbReference type="GO" id="GO:0005524">
    <property type="term" value="F:ATP binding"/>
    <property type="evidence" value="ECO:0007669"/>
    <property type="project" value="UniProtKB-UniRule"/>
</dbReference>